<dbReference type="AlphaFoldDB" id="A0A521AYB1"/>
<keyword evidence="3" id="KW-0269">Exonuclease</keyword>
<keyword evidence="1" id="KW-0175">Coiled coil</keyword>
<keyword evidence="4" id="KW-1185">Reference proteome</keyword>
<proteinExistence type="predicted"/>
<dbReference type="InterPro" id="IPR027417">
    <property type="entry name" value="P-loop_NTPase"/>
</dbReference>
<dbReference type="EMBL" id="FXTB01000001">
    <property type="protein sequence ID" value="SMO39779.1"/>
    <property type="molecule type" value="Genomic_DNA"/>
</dbReference>
<evidence type="ECO:0000313" key="4">
    <source>
        <dbReference type="Proteomes" id="UP000319040"/>
    </source>
</evidence>
<feature type="region of interest" description="Disordered" evidence="2">
    <location>
        <begin position="698"/>
        <end position="725"/>
    </location>
</feature>
<evidence type="ECO:0000313" key="3">
    <source>
        <dbReference type="EMBL" id="SMO39779.1"/>
    </source>
</evidence>
<dbReference type="Proteomes" id="UP000319040">
    <property type="component" value="Unassembled WGS sequence"/>
</dbReference>
<gene>
    <name evidence="3" type="ORF">SAMN06265379_101522</name>
</gene>
<evidence type="ECO:0000256" key="1">
    <source>
        <dbReference type="SAM" id="Coils"/>
    </source>
</evidence>
<feature type="compositionally biased region" description="Basic and acidic residues" evidence="2">
    <location>
        <begin position="698"/>
        <end position="721"/>
    </location>
</feature>
<dbReference type="Pfam" id="PF12128">
    <property type="entry name" value="DUF3584"/>
    <property type="match status" value="1"/>
</dbReference>
<organism evidence="3 4">
    <name type="scientific">Saccharicrinis carchari</name>
    <dbReference type="NCBI Taxonomy" id="1168039"/>
    <lineage>
        <taxon>Bacteria</taxon>
        <taxon>Pseudomonadati</taxon>
        <taxon>Bacteroidota</taxon>
        <taxon>Bacteroidia</taxon>
        <taxon>Marinilabiliales</taxon>
        <taxon>Marinilabiliaceae</taxon>
        <taxon>Saccharicrinis</taxon>
    </lineage>
</organism>
<protein>
    <submittedName>
        <fullName evidence="3">DNA repair exonuclease SbcCD ATPase subunit</fullName>
    </submittedName>
</protein>
<feature type="coiled-coil region" evidence="1">
    <location>
        <begin position="422"/>
        <end position="540"/>
    </location>
</feature>
<dbReference type="GO" id="GO:0004527">
    <property type="term" value="F:exonuclease activity"/>
    <property type="evidence" value="ECO:0007669"/>
    <property type="project" value="UniProtKB-KW"/>
</dbReference>
<evidence type="ECO:0000256" key="2">
    <source>
        <dbReference type="SAM" id="MobiDB-lite"/>
    </source>
</evidence>
<name>A0A521AYB1_SACCC</name>
<accession>A0A521AYB1</accession>
<dbReference type="SUPFAM" id="SSF52540">
    <property type="entry name" value="P-loop containing nucleoside triphosphate hydrolases"/>
    <property type="match status" value="1"/>
</dbReference>
<sequence>MRYLNKIVFINSATIPYAEVLLDGNIHFIGTQGVGKSTILRAILYFYNADSRKLGIPKGPTVKSFADWYLRYANSYLVYEVARETGAYCVLAFKSQNRVCYRFIDTAYQAAYFMNEAGEVHGSWDATRQKLDAARVNVSPIVNSFEQYRDILYGNFMGKSTFKKYALLEARQYKNIYRTIQNVFLNTKLDATEIKQTIISSMEDEQISIDLDQYDHHLKDFETNLNDIRRFRYPSVQKQAARAIEMRSAIRHLKREQETLAGQLRYRLDAMEAQKPQLISQKTRQEDALRAEKQTQQYESSLYQKRKDRLNDQVSQLNGKLKEADAQRKYYAGRNIDDVLRRVERNRDYKTELEALRKERDLLTHQFSDIRHTYEALIAQQSQQMQGYTNQKASEKVVIEKEELHFISSLNGEYEKLLIALEQEHRARIEELEATLRQAGEKVHRLDKQQLTARHQKPYEQEMVQAANTLGNLRLNLKEEENKLPVKKQQIEAQQGKWNYEKADAQHNNKQQREKIQAALRETQARINDIEDRITKSRDSLYGWLNQHKPGWEQTIGKVVDEQLLFRDGLSPSMQDEGSTLYGLSISLSDLECKVKSMDDYRFELEQLNATLIRQRSEENQLAANLEKELDKLQRRNLPGIKALKEEMRQSEYHCEQLGREIEKALLNQSELEEKARKEQDEKLEQLQQALDKAVTERGEAAGKLQEAKRQLQKQKDNKQREKNRRIKLTQTENKQKTTALETQVAAKQAQVDEKIQSLKDERNNVLNQRGANTGRLTDLEKQMTTIENELAYIEQHRDLVSEYKKDKRELFDREKDFKNEKNLLADKLEQLRQTFATQQEALAQQEARLQQQIKATDEQLRKITADEEKFQHFAKSSAYRAFEAAPDTSPAENEYTAIFLIDAIGDRYYQGKEKQEELKISIDKFLSHFSEGNIFQFPTKLIETDAYLNWAVELNDFIEEDKIDEFEKRTNERFADIISTVGKETTLLISKTGEIKKIINKINADFKGKRFLEAVTNIELDIKDSKHTAVLLLKRIKDFNDDNFQSLGASNLFSGTDHDKNNSKAVELLRQLVKEINQTRDSVVRLADSFELSFRVEENGNDTGWVEKLSNVGSEGTDVLVKAMINIMLLNVFKEGASRRFKDFKLHCMMDEVGKLHPNNVKGILNFANDRNILLINGSPTESTPLNYRHIYKISKDANKNSRIKRIISNPVLAQ</sequence>
<keyword evidence="3" id="KW-0378">Hydrolase</keyword>
<reference evidence="3 4" key="1">
    <citation type="submission" date="2017-05" db="EMBL/GenBank/DDBJ databases">
        <authorList>
            <person name="Varghese N."/>
            <person name="Submissions S."/>
        </authorList>
    </citation>
    <scope>NUCLEOTIDE SEQUENCE [LARGE SCALE GENOMIC DNA]</scope>
    <source>
        <strain evidence="3 4">DSM 27040</strain>
    </source>
</reference>
<keyword evidence="3" id="KW-0540">Nuclease</keyword>
<dbReference type="InterPro" id="IPR021979">
    <property type="entry name" value="DUF3584"/>
</dbReference>
<feature type="coiled-coil region" evidence="1">
    <location>
        <begin position="307"/>
        <end position="366"/>
    </location>
</feature>
<dbReference type="OrthoDB" id="9810371at2"/>
<dbReference type="RefSeq" id="WP_142531886.1">
    <property type="nucleotide sequence ID" value="NZ_FXTB01000001.1"/>
</dbReference>